<accession>A0A9D5C8P4</accession>
<feature type="transmembrane region" description="Helical" evidence="1">
    <location>
        <begin position="110"/>
        <end position="133"/>
    </location>
</feature>
<protein>
    <submittedName>
        <fullName evidence="2">Uncharacterized protein</fullName>
    </submittedName>
</protein>
<evidence type="ECO:0000256" key="1">
    <source>
        <dbReference type="SAM" id="Phobius"/>
    </source>
</evidence>
<dbReference type="EMBL" id="JAGGNH010000007">
    <property type="protein sequence ID" value="KAJ0968140.1"/>
    <property type="molecule type" value="Genomic_DNA"/>
</dbReference>
<proteinExistence type="predicted"/>
<evidence type="ECO:0000313" key="2">
    <source>
        <dbReference type="EMBL" id="KAJ0968140.1"/>
    </source>
</evidence>
<reference evidence="2" key="1">
    <citation type="submission" date="2021-03" db="EMBL/GenBank/DDBJ databases">
        <authorList>
            <person name="Li Z."/>
            <person name="Yang C."/>
        </authorList>
    </citation>
    <scope>NUCLEOTIDE SEQUENCE</scope>
    <source>
        <strain evidence="2">Dzin_1.0</strain>
        <tissue evidence="2">Leaf</tissue>
    </source>
</reference>
<dbReference type="Proteomes" id="UP001085076">
    <property type="component" value="Miscellaneous, Linkage group lg07"/>
</dbReference>
<name>A0A9D5C8P4_9LILI</name>
<keyword evidence="3" id="KW-1185">Reference proteome</keyword>
<keyword evidence="1" id="KW-0472">Membrane</keyword>
<evidence type="ECO:0000313" key="3">
    <source>
        <dbReference type="Proteomes" id="UP001085076"/>
    </source>
</evidence>
<organism evidence="2 3">
    <name type="scientific">Dioscorea zingiberensis</name>
    <dbReference type="NCBI Taxonomy" id="325984"/>
    <lineage>
        <taxon>Eukaryota</taxon>
        <taxon>Viridiplantae</taxon>
        <taxon>Streptophyta</taxon>
        <taxon>Embryophyta</taxon>
        <taxon>Tracheophyta</taxon>
        <taxon>Spermatophyta</taxon>
        <taxon>Magnoliopsida</taxon>
        <taxon>Liliopsida</taxon>
        <taxon>Dioscoreales</taxon>
        <taxon>Dioscoreaceae</taxon>
        <taxon>Dioscorea</taxon>
    </lineage>
</organism>
<gene>
    <name evidence="2" type="ORF">J5N97_025057</name>
</gene>
<comment type="caution">
    <text evidence="2">The sequence shown here is derived from an EMBL/GenBank/DDBJ whole genome shotgun (WGS) entry which is preliminary data.</text>
</comment>
<keyword evidence="1" id="KW-1133">Transmembrane helix</keyword>
<keyword evidence="1" id="KW-0812">Transmembrane</keyword>
<reference evidence="2" key="2">
    <citation type="journal article" date="2022" name="Hortic Res">
        <title>The genome of Dioscorea zingiberensis sheds light on the biosynthesis, origin and evolution of the medicinally important diosgenin saponins.</title>
        <authorList>
            <person name="Li Y."/>
            <person name="Tan C."/>
            <person name="Li Z."/>
            <person name="Guo J."/>
            <person name="Li S."/>
            <person name="Chen X."/>
            <person name="Wang C."/>
            <person name="Dai X."/>
            <person name="Yang H."/>
            <person name="Song W."/>
            <person name="Hou L."/>
            <person name="Xu J."/>
            <person name="Tong Z."/>
            <person name="Xu A."/>
            <person name="Yuan X."/>
            <person name="Wang W."/>
            <person name="Yang Q."/>
            <person name="Chen L."/>
            <person name="Sun Z."/>
            <person name="Wang K."/>
            <person name="Pan B."/>
            <person name="Chen J."/>
            <person name="Bao Y."/>
            <person name="Liu F."/>
            <person name="Qi X."/>
            <person name="Gang D.R."/>
            <person name="Wen J."/>
            <person name="Li J."/>
        </authorList>
    </citation>
    <scope>NUCLEOTIDE SEQUENCE</scope>
    <source>
        <strain evidence="2">Dzin_1.0</strain>
    </source>
</reference>
<dbReference type="AlphaFoldDB" id="A0A9D5C8P4"/>
<sequence length="136" mass="15608">MQVLHILLHADLSQSRKEAANQSLKAFIRFLMAKSMTTIKAVFSQLRPSHFNHSRSISQKMQRFMKAEKELYDHMDKMSRELCDDIEKMGAERRAKIHALIAQQDAFKGAAVRCITLSSLAIWCATMSVAYCMKKK</sequence>